<dbReference type="EMBL" id="NKXS01000238">
    <property type="protein sequence ID" value="PIN25441.1"/>
    <property type="molecule type" value="Genomic_DNA"/>
</dbReference>
<evidence type="ECO:0000256" key="1">
    <source>
        <dbReference type="SAM" id="MobiDB-lite"/>
    </source>
</evidence>
<dbReference type="OrthoDB" id="1924799at2759"/>
<organism evidence="2 3">
    <name type="scientific">Handroanthus impetiginosus</name>
    <dbReference type="NCBI Taxonomy" id="429701"/>
    <lineage>
        <taxon>Eukaryota</taxon>
        <taxon>Viridiplantae</taxon>
        <taxon>Streptophyta</taxon>
        <taxon>Embryophyta</taxon>
        <taxon>Tracheophyta</taxon>
        <taxon>Spermatophyta</taxon>
        <taxon>Magnoliopsida</taxon>
        <taxon>eudicotyledons</taxon>
        <taxon>Gunneridae</taxon>
        <taxon>Pentapetalae</taxon>
        <taxon>asterids</taxon>
        <taxon>lamiids</taxon>
        <taxon>Lamiales</taxon>
        <taxon>Bignoniaceae</taxon>
        <taxon>Crescentiina</taxon>
        <taxon>Tabebuia alliance</taxon>
        <taxon>Handroanthus</taxon>
    </lineage>
</organism>
<feature type="region of interest" description="Disordered" evidence="1">
    <location>
        <begin position="1"/>
        <end position="22"/>
    </location>
</feature>
<evidence type="ECO:0008006" key="4">
    <source>
        <dbReference type="Google" id="ProtNLM"/>
    </source>
</evidence>
<dbReference type="AlphaFoldDB" id="A0A2G9I6Q7"/>
<feature type="compositionally biased region" description="Basic residues" evidence="1">
    <location>
        <begin position="121"/>
        <end position="131"/>
    </location>
</feature>
<protein>
    <recommendedName>
        <fullName evidence="4">DUF3741 domain-containing protein</fullName>
    </recommendedName>
</protein>
<sequence length="325" mass="36957">MKTKPLSSSSPQSSYNGGQESVPTSAGCIFKILRRILCFSSLAPSTFDHIQENEKENSLEIGGSDNLGIVARLMGLESRPESISSPQKRTRRIIPAYQELEDENFFILSFENSENITKKMKKVRRRRRRRESSKEMNNENADLNMISQGDLDLDSCIKNESDFKVEINPRKVLCPLKNSCQNSEKIRKNIDIKEGDSENSSPNSVLEFVDFSNDQETAAFSGDNSRFSNSKLRRTLSEELDNCGNSKDKGFINNGYGGQIKLGSKHQIYAENLDQISRLAAKEMINSRWVYEEISKNQHYFREIGRDISSEILDLLLDELLINMS</sequence>
<reference evidence="3" key="1">
    <citation type="journal article" date="2018" name="Gigascience">
        <title>Genome assembly of the Pink Ipe (Handroanthus impetiginosus, Bignoniaceae), a highly valued, ecologically keystone Neotropical timber forest tree.</title>
        <authorList>
            <person name="Silva-Junior O.B."/>
            <person name="Grattapaglia D."/>
            <person name="Novaes E."/>
            <person name="Collevatti R.G."/>
        </authorList>
    </citation>
    <scope>NUCLEOTIDE SEQUENCE [LARGE SCALE GENOMIC DNA]</scope>
    <source>
        <strain evidence="3">cv. UFG-1</strain>
    </source>
</reference>
<gene>
    <name evidence="2" type="ORF">CDL12_01807</name>
</gene>
<dbReference type="PANTHER" id="PTHR35499">
    <property type="entry name" value="OS05G0128300 PROTEIN"/>
    <property type="match status" value="1"/>
</dbReference>
<proteinExistence type="predicted"/>
<evidence type="ECO:0000313" key="2">
    <source>
        <dbReference type="EMBL" id="PIN25441.1"/>
    </source>
</evidence>
<feature type="region of interest" description="Disordered" evidence="1">
    <location>
        <begin position="121"/>
        <end position="140"/>
    </location>
</feature>
<dbReference type="Proteomes" id="UP000231279">
    <property type="component" value="Unassembled WGS sequence"/>
</dbReference>
<dbReference type="PANTHER" id="PTHR35499:SF1">
    <property type="entry name" value="DUF3741 DOMAIN-CONTAINING PROTEIN"/>
    <property type="match status" value="1"/>
</dbReference>
<comment type="caution">
    <text evidence="2">The sequence shown here is derived from an EMBL/GenBank/DDBJ whole genome shotgun (WGS) entry which is preliminary data.</text>
</comment>
<evidence type="ECO:0000313" key="3">
    <source>
        <dbReference type="Proteomes" id="UP000231279"/>
    </source>
</evidence>
<accession>A0A2G9I6Q7</accession>
<name>A0A2G9I6Q7_9LAMI</name>
<keyword evidence="3" id="KW-1185">Reference proteome</keyword>